<feature type="transmembrane region" description="Helical" evidence="7">
    <location>
        <begin position="40"/>
        <end position="61"/>
    </location>
</feature>
<dbReference type="PANTHER" id="PTHR42865">
    <property type="entry name" value="PROTON/GLUTAMATE-ASPARTATE SYMPORTER"/>
    <property type="match status" value="1"/>
</dbReference>
<dbReference type="Pfam" id="PF00375">
    <property type="entry name" value="SDF"/>
    <property type="match status" value="1"/>
</dbReference>
<proteinExistence type="predicted"/>
<evidence type="ECO:0000256" key="1">
    <source>
        <dbReference type="ARBA" id="ARBA00004651"/>
    </source>
</evidence>
<feature type="transmembrane region" description="Helical" evidence="7">
    <location>
        <begin position="354"/>
        <end position="377"/>
    </location>
</feature>
<keyword evidence="9" id="KW-1185">Reference proteome</keyword>
<evidence type="ECO:0000313" key="8">
    <source>
        <dbReference type="EMBL" id="MFC4675750.1"/>
    </source>
</evidence>
<dbReference type="Gene3D" id="1.10.3860.10">
    <property type="entry name" value="Sodium:dicarboxylate symporter"/>
    <property type="match status" value="1"/>
</dbReference>
<evidence type="ECO:0000256" key="5">
    <source>
        <dbReference type="ARBA" id="ARBA00022989"/>
    </source>
</evidence>
<name>A0ABV9L025_9BACT</name>
<comment type="caution">
    <text evidence="8">The sequence shown here is derived from an EMBL/GenBank/DDBJ whole genome shotgun (WGS) entry which is preliminary data.</text>
</comment>
<evidence type="ECO:0000256" key="3">
    <source>
        <dbReference type="ARBA" id="ARBA00022475"/>
    </source>
</evidence>
<protein>
    <submittedName>
        <fullName evidence="8">Dicarboxylate/amino acid:cation symporter</fullName>
    </submittedName>
</protein>
<dbReference type="InterPro" id="IPR001991">
    <property type="entry name" value="Na-dicarboxylate_symporter"/>
</dbReference>
<feature type="transmembrane region" description="Helical" evidence="7">
    <location>
        <begin position="184"/>
        <end position="202"/>
    </location>
</feature>
<evidence type="ECO:0000256" key="6">
    <source>
        <dbReference type="ARBA" id="ARBA00023136"/>
    </source>
</evidence>
<keyword evidence="4 7" id="KW-0812">Transmembrane</keyword>
<dbReference type="PANTHER" id="PTHR42865:SF7">
    <property type="entry name" value="PROTON_GLUTAMATE-ASPARTATE SYMPORTER"/>
    <property type="match status" value="1"/>
</dbReference>
<evidence type="ECO:0000256" key="7">
    <source>
        <dbReference type="SAM" id="Phobius"/>
    </source>
</evidence>
<accession>A0ABV9L025</accession>
<keyword evidence="6 7" id="KW-0472">Membrane</keyword>
<organism evidence="8 9">
    <name type="scientific">Dysgonomonas termitidis</name>
    <dbReference type="NCBI Taxonomy" id="1516126"/>
    <lineage>
        <taxon>Bacteria</taxon>
        <taxon>Pseudomonadati</taxon>
        <taxon>Bacteroidota</taxon>
        <taxon>Bacteroidia</taxon>
        <taxon>Bacteroidales</taxon>
        <taxon>Dysgonomonadaceae</taxon>
        <taxon>Dysgonomonas</taxon>
    </lineage>
</organism>
<feature type="transmembrane region" description="Helical" evidence="7">
    <location>
        <begin position="7"/>
        <end position="28"/>
    </location>
</feature>
<keyword evidence="5 7" id="KW-1133">Transmembrane helix</keyword>
<dbReference type="EMBL" id="JBHSGN010000117">
    <property type="protein sequence ID" value="MFC4675750.1"/>
    <property type="molecule type" value="Genomic_DNA"/>
</dbReference>
<dbReference type="Proteomes" id="UP001596023">
    <property type="component" value="Unassembled WGS sequence"/>
</dbReference>
<sequence>MNILRNYVYTILLLCGILTGGICGIIFGEDASVVKPVGDIFLNLMFVLIVPLVFFSVSSSICNMKQSNMVGKVVGNIALVFLLTSVVAAIVAYLFTLFYNPLGGINQSDVLTGLPGQTIRQLTSAEIFVNTFTVSDFQQLFTKSNLLPLIIFSAFFGLATALSKSKGKMVAELLNAANSIILKMMSIIMIAAPLGLGCYFADTVGKLGGQILNGYLHVFLLYLILTAISFFVLNSVYIFIAGGKKAFVAFWRNMPTPSLMAIATSSSAACIPVNIEASKKMGVPENIAETVIPLGTNIHKDGSVMAGVLKVIFLFTIFGQELTSSSNMFMIIGVALLVGAVMGAIPSGGMTGELLICSVFGFSPQLAGTLMIISTIVDIPATLLNSTGNVVCAVLVTRLTDGKDWVKKQLVAPPDLPEREEIKR</sequence>
<dbReference type="PRINTS" id="PR00173">
    <property type="entry name" value="EDTRNSPORT"/>
</dbReference>
<evidence type="ECO:0000256" key="4">
    <source>
        <dbReference type="ARBA" id="ARBA00022692"/>
    </source>
</evidence>
<reference evidence="9" key="1">
    <citation type="journal article" date="2019" name="Int. J. Syst. Evol. Microbiol.">
        <title>The Global Catalogue of Microorganisms (GCM) 10K type strain sequencing project: providing services to taxonomists for standard genome sequencing and annotation.</title>
        <authorList>
            <consortium name="The Broad Institute Genomics Platform"/>
            <consortium name="The Broad Institute Genome Sequencing Center for Infectious Disease"/>
            <person name="Wu L."/>
            <person name="Ma J."/>
        </authorList>
    </citation>
    <scope>NUCLEOTIDE SEQUENCE [LARGE SCALE GENOMIC DNA]</scope>
    <source>
        <strain evidence="9">CCUG 66188</strain>
    </source>
</reference>
<keyword evidence="3" id="KW-1003">Cell membrane</keyword>
<feature type="transmembrane region" description="Helical" evidence="7">
    <location>
        <begin position="214"/>
        <end position="240"/>
    </location>
</feature>
<evidence type="ECO:0000313" key="9">
    <source>
        <dbReference type="Proteomes" id="UP001596023"/>
    </source>
</evidence>
<feature type="transmembrane region" description="Helical" evidence="7">
    <location>
        <begin position="146"/>
        <end position="163"/>
    </location>
</feature>
<comment type="subcellular location">
    <subcellularLocation>
        <location evidence="1">Cell membrane</location>
        <topology evidence="1">Multi-pass membrane protein</topology>
    </subcellularLocation>
</comment>
<gene>
    <name evidence="8" type="ORF">ACFO6W_18855</name>
</gene>
<feature type="transmembrane region" description="Helical" evidence="7">
    <location>
        <begin position="304"/>
        <end position="322"/>
    </location>
</feature>
<dbReference type="InterPro" id="IPR036458">
    <property type="entry name" value="Na:dicarbo_symporter_sf"/>
</dbReference>
<dbReference type="RefSeq" id="WP_379999273.1">
    <property type="nucleotide sequence ID" value="NZ_JBHSGN010000117.1"/>
</dbReference>
<evidence type="ECO:0000256" key="2">
    <source>
        <dbReference type="ARBA" id="ARBA00022448"/>
    </source>
</evidence>
<keyword evidence="2" id="KW-0813">Transport</keyword>
<feature type="transmembrane region" description="Helical" evidence="7">
    <location>
        <begin position="328"/>
        <end position="347"/>
    </location>
</feature>
<dbReference type="SUPFAM" id="SSF118215">
    <property type="entry name" value="Proton glutamate symport protein"/>
    <property type="match status" value="1"/>
</dbReference>
<feature type="transmembrane region" description="Helical" evidence="7">
    <location>
        <begin position="73"/>
        <end position="95"/>
    </location>
</feature>